<gene>
    <name evidence="1" type="ORF">Pint_20877</name>
</gene>
<name>A0ACC0XCA5_9ROSI</name>
<sequence>MIPSNGGYVWWPNPIDVNSCCFTHFITQPPFLLFTFPYLKIYTKMVGESRKWMILIATIWIQAFTGTNFDFSSYSSTLKSVLGISQLQLNYLSVASDLGKAFGWCSGVLLLYFPLWVLMFMATFTGLLGYGLQWLLIQKLIVLPYFLVFLLCLVSGCSICWFNTVCFVLCIRNFPTNRPLALSLSISYNGLSAALYTLIAKAINPEDDTIYLLLNALIPLITSSLALIPILRQPPSQQLSTDTAARDSSIFFILNILAVITGLYLLLLNTLSSDASTSRVLFVRALFLLFLPLCLPTIVYAKNWACRSIPARFHFDSPSFNLVDIDNLQLHKELIGSEQSNALNIVGSYDSTEKEEYFGKVVEKDRLILLGEEHLARLLVRKWDFWLYYLAYFCSGTIGLVYSNNLGQIAESLGYYSQLSSLITLYSTCSFFGRLLSAAPDFLHDKVDFARTGWLAVATLATPIAFFLLTASGSEVILRTSTGLIGLSSGFMFSAAVSITSELFGPNSAGINHNILITNIPIGSLLYGLLAAQVYDDNAGSSIQESLMHEASVCMGRQCYLKTFIWWACISLLGLFSSSVLFLRTRPAYDRLERNRSFLSLYT</sequence>
<reference evidence="2" key="1">
    <citation type="journal article" date="2023" name="G3 (Bethesda)">
        <title>Genome assembly and association tests identify interacting loci associated with vigor, precocity, and sex in interspecific pistachio rootstocks.</title>
        <authorList>
            <person name="Palmer W."/>
            <person name="Jacygrad E."/>
            <person name="Sagayaradj S."/>
            <person name="Cavanaugh K."/>
            <person name="Han R."/>
            <person name="Bertier L."/>
            <person name="Beede B."/>
            <person name="Kafkas S."/>
            <person name="Golino D."/>
            <person name="Preece J."/>
            <person name="Michelmore R."/>
        </authorList>
    </citation>
    <scope>NUCLEOTIDE SEQUENCE [LARGE SCALE GENOMIC DNA]</scope>
</reference>
<dbReference type="Proteomes" id="UP001163603">
    <property type="component" value="Chromosome 13"/>
</dbReference>
<comment type="caution">
    <text evidence="1">The sequence shown here is derived from an EMBL/GenBank/DDBJ whole genome shotgun (WGS) entry which is preliminary data.</text>
</comment>
<dbReference type="EMBL" id="CM047748">
    <property type="protein sequence ID" value="KAJ0014782.1"/>
    <property type="molecule type" value="Genomic_DNA"/>
</dbReference>
<protein>
    <submittedName>
        <fullName evidence="1">Uncharacterized protein</fullName>
    </submittedName>
</protein>
<evidence type="ECO:0000313" key="2">
    <source>
        <dbReference type="Proteomes" id="UP001163603"/>
    </source>
</evidence>
<organism evidence="1 2">
    <name type="scientific">Pistacia integerrima</name>
    <dbReference type="NCBI Taxonomy" id="434235"/>
    <lineage>
        <taxon>Eukaryota</taxon>
        <taxon>Viridiplantae</taxon>
        <taxon>Streptophyta</taxon>
        <taxon>Embryophyta</taxon>
        <taxon>Tracheophyta</taxon>
        <taxon>Spermatophyta</taxon>
        <taxon>Magnoliopsida</taxon>
        <taxon>eudicotyledons</taxon>
        <taxon>Gunneridae</taxon>
        <taxon>Pentapetalae</taxon>
        <taxon>rosids</taxon>
        <taxon>malvids</taxon>
        <taxon>Sapindales</taxon>
        <taxon>Anacardiaceae</taxon>
        <taxon>Pistacia</taxon>
    </lineage>
</organism>
<proteinExistence type="predicted"/>
<evidence type="ECO:0000313" key="1">
    <source>
        <dbReference type="EMBL" id="KAJ0014782.1"/>
    </source>
</evidence>
<keyword evidence="2" id="KW-1185">Reference proteome</keyword>
<accession>A0ACC0XCA5</accession>